<evidence type="ECO:0000313" key="2">
    <source>
        <dbReference type="Proteomes" id="UP000254186"/>
    </source>
</evidence>
<dbReference type="EMBL" id="UGHY01000002">
    <property type="protein sequence ID" value="STP02615.1"/>
    <property type="molecule type" value="Genomic_DNA"/>
</dbReference>
<dbReference type="Proteomes" id="UP000254186">
    <property type="component" value="Unassembled WGS sequence"/>
</dbReference>
<organism evidence="1 2">
    <name type="scientific">Haemophilus parainfluenzae</name>
    <dbReference type="NCBI Taxonomy" id="729"/>
    <lineage>
        <taxon>Bacteria</taxon>
        <taxon>Pseudomonadati</taxon>
        <taxon>Pseudomonadota</taxon>
        <taxon>Gammaproteobacteria</taxon>
        <taxon>Pasteurellales</taxon>
        <taxon>Pasteurellaceae</taxon>
        <taxon>Haemophilus</taxon>
    </lineage>
</organism>
<dbReference type="RefSeq" id="WP_262054106.1">
    <property type="nucleotide sequence ID" value="NZ_UGHY01000002.1"/>
</dbReference>
<gene>
    <name evidence="1" type="ORF">NCTC10672_00007</name>
</gene>
<name>A0A377JGD6_HAEPA</name>
<sequence>MLLDELLIKIGIDADSQAMQQFERFLNAIGDGTEDAAESLGAFGQALEDAANEAAKQVRDMPEFSEFFASLEKTTS</sequence>
<evidence type="ECO:0000313" key="1">
    <source>
        <dbReference type="EMBL" id="STP02615.1"/>
    </source>
</evidence>
<proteinExistence type="predicted"/>
<protein>
    <submittedName>
        <fullName evidence="1">Uncharacterized protein</fullName>
    </submittedName>
</protein>
<accession>A0A377JGD6</accession>
<reference evidence="1 2" key="1">
    <citation type="submission" date="2018-06" db="EMBL/GenBank/DDBJ databases">
        <authorList>
            <consortium name="Pathogen Informatics"/>
            <person name="Doyle S."/>
        </authorList>
    </citation>
    <scope>NUCLEOTIDE SEQUENCE [LARGE SCALE GENOMIC DNA]</scope>
    <source>
        <strain evidence="1 2">NCTC10672</strain>
    </source>
</reference>
<dbReference type="AlphaFoldDB" id="A0A377JGD6"/>